<keyword evidence="1" id="KW-1185">Reference proteome</keyword>
<name>A0A7I4Y1Q6_HAECO</name>
<protein>
    <submittedName>
        <fullName evidence="2">SKA2 domain-containing protein</fullName>
    </submittedName>
</protein>
<organism evidence="1 2">
    <name type="scientific">Haemonchus contortus</name>
    <name type="common">Barber pole worm</name>
    <dbReference type="NCBI Taxonomy" id="6289"/>
    <lineage>
        <taxon>Eukaryota</taxon>
        <taxon>Metazoa</taxon>
        <taxon>Ecdysozoa</taxon>
        <taxon>Nematoda</taxon>
        <taxon>Chromadorea</taxon>
        <taxon>Rhabditida</taxon>
        <taxon>Rhabditina</taxon>
        <taxon>Rhabditomorpha</taxon>
        <taxon>Strongyloidea</taxon>
        <taxon>Trichostrongylidae</taxon>
        <taxon>Haemonchus</taxon>
    </lineage>
</organism>
<dbReference type="AlphaFoldDB" id="A0A7I4Y1Q6"/>
<evidence type="ECO:0000313" key="2">
    <source>
        <dbReference type="WBParaSite" id="HCON_00031930-00001"/>
    </source>
</evidence>
<evidence type="ECO:0000313" key="1">
    <source>
        <dbReference type="Proteomes" id="UP000025227"/>
    </source>
</evidence>
<dbReference type="WBParaSite" id="HCON_00031930-00001">
    <property type="protein sequence ID" value="HCON_00031930-00001"/>
    <property type="gene ID" value="HCON_00031930"/>
</dbReference>
<dbReference type="OrthoDB" id="5801533at2759"/>
<sequence>MYGETDVQRLLQRIDHLEGAILSYSNLSFTAPNKEEVLRLVENIRDVLRVLGKQNKELREECTFLRGLLDQSECSTDSSAASGKPGRIDRSAVATVERTNLFAEDFEKKQQEILESLKTLADNDSNYDESVLNILKGIGATNDTAGIERSGGDAVVAEVATSPERMNVSQPSNVTSLSMKKLVSLRDVVYQMFENLKSAGTLFEDVLELLGSGTEEMRNLADRIRAMKFVWDFAIEEKCVVMDATEGTAFQQWL</sequence>
<dbReference type="Proteomes" id="UP000025227">
    <property type="component" value="Unplaced"/>
</dbReference>
<proteinExistence type="predicted"/>
<reference evidence="2" key="1">
    <citation type="submission" date="2020-12" db="UniProtKB">
        <authorList>
            <consortium name="WormBaseParasite"/>
        </authorList>
    </citation>
    <scope>IDENTIFICATION</scope>
    <source>
        <strain evidence="2">MHco3</strain>
    </source>
</reference>
<accession>A0A7I4Y1Q6</accession>